<dbReference type="Pfam" id="PF00293">
    <property type="entry name" value="NUDIX"/>
    <property type="match status" value="1"/>
</dbReference>
<comment type="cofactor">
    <cofactor evidence="2">
        <name>Mg(2+)</name>
        <dbReference type="ChEBI" id="CHEBI:18420"/>
    </cofactor>
</comment>
<dbReference type="PRINTS" id="PR00502">
    <property type="entry name" value="NUDIXFAMILY"/>
</dbReference>
<organism evidence="9 10">
    <name type="scientific">Eiseniibacteriota bacterium</name>
    <dbReference type="NCBI Taxonomy" id="2212470"/>
    <lineage>
        <taxon>Bacteria</taxon>
        <taxon>Candidatus Eiseniibacteriota</taxon>
    </lineage>
</organism>
<comment type="similarity">
    <text evidence="7">Belongs to the Nudix hydrolase family.</text>
</comment>
<dbReference type="InterPro" id="IPR020084">
    <property type="entry name" value="NUDIX_hydrolase_CS"/>
</dbReference>
<evidence type="ECO:0000256" key="5">
    <source>
        <dbReference type="ARBA" id="ARBA00022842"/>
    </source>
</evidence>
<evidence type="ECO:0000256" key="4">
    <source>
        <dbReference type="ARBA" id="ARBA00022801"/>
    </source>
</evidence>
<evidence type="ECO:0000256" key="6">
    <source>
        <dbReference type="ARBA" id="ARBA00023211"/>
    </source>
</evidence>
<evidence type="ECO:0000256" key="1">
    <source>
        <dbReference type="ARBA" id="ARBA00001936"/>
    </source>
</evidence>
<comment type="caution">
    <text evidence="9">The sequence shown here is derived from an EMBL/GenBank/DDBJ whole genome shotgun (WGS) entry which is preliminary data.</text>
</comment>
<dbReference type="AlphaFoldDB" id="A0A538S7E7"/>
<proteinExistence type="inferred from homology"/>
<feature type="domain" description="Nudix hydrolase" evidence="8">
    <location>
        <begin position="32"/>
        <end position="171"/>
    </location>
</feature>
<dbReference type="GO" id="GO:0046872">
    <property type="term" value="F:metal ion binding"/>
    <property type="evidence" value="ECO:0007669"/>
    <property type="project" value="UniProtKB-KW"/>
</dbReference>
<dbReference type="PROSITE" id="PS51462">
    <property type="entry name" value="NUDIX"/>
    <property type="match status" value="1"/>
</dbReference>
<comment type="cofactor">
    <cofactor evidence="1">
        <name>Mn(2+)</name>
        <dbReference type="ChEBI" id="CHEBI:29035"/>
    </cofactor>
</comment>
<dbReference type="InterPro" id="IPR015797">
    <property type="entry name" value="NUDIX_hydrolase-like_dom_sf"/>
</dbReference>
<reference evidence="9 10" key="1">
    <citation type="journal article" date="2019" name="Nat. Microbiol.">
        <title>Mediterranean grassland soil C-N compound turnover is dependent on rainfall and depth, and is mediated by genomically divergent microorganisms.</title>
        <authorList>
            <person name="Diamond S."/>
            <person name="Andeer P.F."/>
            <person name="Li Z."/>
            <person name="Crits-Christoph A."/>
            <person name="Burstein D."/>
            <person name="Anantharaman K."/>
            <person name="Lane K.R."/>
            <person name="Thomas B.C."/>
            <person name="Pan C."/>
            <person name="Northen T.R."/>
            <person name="Banfield J.F."/>
        </authorList>
    </citation>
    <scope>NUCLEOTIDE SEQUENCE [LARGE SCALE GENOMIC DNA]</scope>
    <source>
        <strain evidence="9">WS_3</strain>
    </source>
</reference>
<evidence type="ECO:0000256" key="3">
    <source>
        <dbReference type="ARBA" id="ARBA00022723"/>
    </source>
</evidence>
<dbReference type="InterPro" id="IPR000086">
    <property type="entry name" value="NUDIX_hydrolase_dom"/>
</dbReference>
<evidence type="ECO:0000259" key="8">
    <source>
        <dbReference type="PROSITE" id="PS51462"/>
    </source>
</evidence>
<protein>
    <submittedName>
        <fullName evidence="9">CoA pyrophosphatase</fullName>
    </submittedName>
</protein>
<dbReference type="EMBL" id="VBOT01000191">
    <property type="protein sequence ID" value="TMQ47284.1"/>
    <property type="molecule type" value="Genomic_DNA"/>
</dbReference>
<keyword evidence="4 7" id="KW-0378">Hydrolase</keyword>
<dbReference type="Gene3D" id="3.90.79.10">
    <property type="entry name" value="Nucleoside Triphosphate Pyrophosphohydrolase"/>
    <property type="match status" value="1"/>
</dbReference>
<keyword evidence="3" id="KW-0479">Metal-binding</keyword>
<accession>A0A538S7E7</accession>
<dbReference type="GO" id="GO:0010945">
    <property type="term" value="F:coenzyme A diphosphatase activity"/>
    <property type="evidence" value="ECO:0007669"/>
    <property type="project" value="InterPro"/>
</dbReference>
<dbReference type="InterPro" id="IPR045121">
    <property type="entry name" value="CoAse"/>
</dbReference>
<dbReference type="Proteomes" id="UP000320184">
    <property type="component" value="Unassembled WGS sequence"/>
</dbReference>
<dbReference type="PROSITE" id="PS00893">
    <property type="entry name" value="NUDIX_BOX"/>
    <property type="match status" value="1"/>
</dbReference>
<name>A0A538S7E7_UNCEI</name>
<dbReference type="SUPFAM" id="SSF55811">
    <property type="entry name" value="Nudix"/>
    <property type="match status" value="1"/>
</dbReference>
<dbReference type="InterPro" id="IPR020476">
    <property type="entry name" value="Nudix_hydrolase"/>
</dbReference>
<gene>
    <name evidence="9" type="ORF">E6K73_13890</name>
</gene>
<dbReference type="CDD" id="cd03426">
    <property type="entry name" value="NUDIX_CoAse_Nudt7"/>
    <property type="match status" value="1"/>
</dbReference>
<evidence type="ECO:0000313" key="10">
    <source>
        <dbReference type="Proteomes" id="UP000320184"/>
    </source>
</evidence>
<keyword evidence="6" id="KW-0464">Manganese</keyword>
<dbReference type="PANTHER" id="PTHR12992:SF11">
    <property type="entry name" value="MITOCHONDRIAL COENZYME A DIPHOSPHATASE NUDT8"/>
    <property type="match status" value="1"/>
</dbReference>
<sequence>MSGVEGLFDDALRARAHAHLAVFERRSVPLDGRRPAAVAVVLLPDERGQACFLMTRRSKTLRAHAGQWALPGGGIDAGESPEAAVRRELREETGLALGPDSVLGMLDDYPTRSGFIITPVIMWSGEAGELAANPAEVAGLYRVPLADLERPGVPRLVTIPESERPVIQLPLLGSLIHAPTAAVVYQMREVVLHGRPTRVDHLEQPVWAWR</sequence>
<evidence type="ECO:0000313" key="9">
    <source>
        <dbReference type="EMBL" id="TMQ47284.1"/>
    </source>
</evidence>
<dbReference type="PANTHER" id="PTHR12992">
    <property type="entry name" value="NUDIX HYDROLASE"/>
    <property type="match status" value="1"/>
</dbReference>
<keyword evidence="5" id="KW-0460">Magnesium</keyword>
<evidence type="ECO:0000256" key="2">
    <source>
        <dbReference type="ARBA" id="ARBA00001946"/>
    </source>
</evidence>
<evidence type="ECO:0000256" key="7">
    <source>
        <dbReference type="RuleBase" id="RU003476"/>
    </source>
</evidence>